<reference evidence="1 2" key="1">
    <citation type="journal article" date="2006" name="Proc. Natl. Acad. Sci. U.S.A.">
        <title>The partitioned Rhizobium etli genome: genetic and metabolic redundancy in seven interacting replicons.</title>
        <authorList>
            <person name="Gonzalez V."/>
            <person name="Santamaria R.I."/>
            <person name="Bustos P."/>
            <person name="Hernandez-Gonzalez I."/>
            <person name="Medrano-Soto A."/>
            <person name="Moreno-Hagelsieb G."/>
            <person name="Janga S.C."/>
            <person name="Ramirez M.A."/>
            <person name="Jimenez-Jacinto V."/>
            <person name="Collado-Vides J."/>
            <person name="Davila G."/>
        </authorList>
    </citation>
    <scope>NUCLEOTIDE SEQUENCE [LARGE SCALE GENOMIC DNA]</scope>
    <source>
        <strain evidence="2">ATCC 51251 / DSM 11541 / JCM 21823 / NBRC 15573 / CFN 42</strain>
    </source>
</reference>
<keyword evidence="1" id="KW-0614">Plasmid</keyword>
<dbReference type="Proteomes" id="UP000001936">
    <property type="component" value="Plasmid p42e"/>
</dbReference>
<gene>
    <name evidence="1" type="ordered locus">RHE_PE00032</name>
</gene>
<dbReference type="KEGG" id="ret:RHE_PE00032"/>
<dbReference type="Gene3D" id="6.20.450.20">
    <property type="match status" value="1"/>
</dbReference>
<proteinExistence type="predicted"/>
<sequence length="155" mass="17263">MAVTAETVDHSTLSRLVDAGAVEAAHVVGKTGGWSVVIRYGKSERPLAAQRSRQVRLFKRMDTLVSYLKDVGISQFDVDAADYVSETASRPDRAAALRRTHKAAEYDKWFREQVEEAIRQADDPNAVWITAQDAEERMDKLRAELLAQVESGDEA</sequence>
<keyword evidence="2" id="KW-1185">Reference proteome</keyword>
<accession>Q2K027</accession>
<protein>
    <submittedName>
        <fullName evidence="1">Hypothetical conserved protein</fullName>
    </submittedName>
</protein>
<dbReference type="AlphaFoldDB" id="Q2K027"/>
<name>Q2K027_RHIEC</name>
<evidence type="ECO:0000313" key="2">
    <source>
        <dbReference type="Proteomes" id="UP000001936"/>
    </source>
</evidence>
<dbReference type="HOGENOM" id="CLU_141033_0_0_5"/>
<geneLocation type="plasmid" evidence="1 2">
    <name>p42e</name>
</geneLocation>
<evidence type="ECO:0000313" key="1">
    <source>
        <dbReference type="EMBL" id="ABC93471.1"/>
    </source>
</evidence>
<dbReference type="EMBL" id="CP000137">
    <property type="protein sequence ID" value="ABC93471.1"/>
    <property type="molecule type" value="Genomic_DNA"/>
</dbReference>
<organism evidence="1 2">
    <name type="scientific">Rhizobium etli (strain ATCC 51251 / DSM 11541 / JCM 21823 / NBRC 15573 / CFN 42)</name>
    <dbReference type="NCBI Taxonomy" id="347834"/>
    <lineage>
        <taxon>Bacteria</taxon>
        <taxon>Pseudomonadati</taxon>
        <taxon>Pseudomonadota</taxon>
        <taxon>Alphaproteobacteria</taxon>
        <taxon>Hyphomicrobiales</taxon>
        <taxon>Rhizobiaceae</taxon>
        <taxon>Rhizobium/Agrobacterium group</taxon>
        <taxon>Rhizobium</taxon>
    </lineage>
</organism>